<dbReference type="PROSITE" id="PS50262">
    <property type="entry name" value="G_PROTEIN_RECEP_F1_2"/>
    <property type="match status" value="1"/>
</dbReference>
<dbReference type="AlphaFoldDB" id="A0A0L0BQ33"/>
<feature type="transmembrane region" description="Helical" evidence="10">
    <location>
        <begin position="244"/>
        <end position="265"/>
    </location>
</feature>
<keyword evidence="12" id="KW-0527">Neuropeptide</keyword>
<keyword evidence="3 9" id="KW-0812">Transmembrane</keyword>
<feature type="transmembrane region" description="Helical" evidence="10">
    <location>
        <begin position="412"/>
        <end position="430"/>
    </location>
</feature>
<dbReference type="Pfam" id="PF00001">
    <property type="entry name" value="7tm_1"/>
    <property type="match status" value="1"/>
</dbReference>
<evidence type="ECO:0000313" key="13">
    <source>
        <dbReference type="Proteomes" id="UP000037069"/>
    </source>
</evidence>
<protein>
    <submittedName>
        <fullName evidence="12">Neuropeptides capa receptor</fullName>
    </submittedName>
</protein>
<name>A0A0L0BQ33_LUCCU</name>
<comment type="caution">
    <text evidence="12">The sequence shown here is derived from an EMBL/GenBank/DDBJ whole genome shotgun (WGS) entry which is preliminary data.</text>
</comment>
<dbReference type="InterPro" id="IPR000276">
    <property type="entry name" value="GPCR_Rhodpsn"/>
</dbReference>
<dbReference type="GO" id="GO:0005886">
    <property type="term" value="C:plasma membrane"/>
    <property type="evidence" value="ECO:0007669"/>
    <property type="project" value="TreeGrafter"/>
</dbReference>
<evidence type="ECO:0000256" key="5">
    <source>
        <dbReference type="ARBA" id="ARBA00023040"/>
    </source>
</evidence>
<evidence type="ECO:0000256" key="1">
    <source>
        <dbReference type="ARBA" id="ARBA00004141"/>
    </source>
</evidence>
<proteinExistence type="inferred from homology"/>
<evidence type="ECO:0000256" key="7">
    <source>
        <dbReference type="ARBA" id="ARBA00023170"/>
    </source>
</evidence>
<comment type="similarity">
    <text evidence="2 9">Belongs to the G-protein coupled receptor 1 family.</text>
</comment>
<dbReference type="Gene3D" id="1.20.1070.10">
    <property type="entry name" value="Rhodopsin 7-helix transmembrane proteins"/>
    <property type="match status" value="1"/>
</dbReference>
<dbReference type="GO" id="GO:0008188">
    <property type="term" value="F:neuropeptide receptor activity"/>
    <property type="evidence" value="ECO:0007669"/>
    <property type="project" value="TreeGrafter"/>
</dbReference>
<keyword evidence="6 10" id="KW-0472">Membrane</keyword>
<feature type="non-terminal residue" evidence="12">
    <location>
        <position position="1"/>
    </location>
</feature>
<evidence type="ECO:0000313" key="12">
    <source>
        <dbReference type="EMBL" id="KNC22088.1"/>
    </source>
</evidence>
<organism evidence="12 13">
    <name type="scientific">Lucilia cuprina</name>
    <name type="common">Green bottle fly</name>
    <name type="synonym">Australian sheep blowfly</name>
    <dbReference type="NCBI Taxonomy" id="7375"/>
    <lineage>
        <taxon>Eukaryota</taxon>
        <taxon>Metazoa</taxon>
        <taxon>Ecdysozoa</taxon>
        <taxon>Arthropoda</taxon>
        <taxon>Hexapoda</taxon>
        <taxon>Insecta</taxon>
        <taxon>Pterygota</taxon>
        <taxon>Neoptera</taxon>
        <taxon>Endopterygota</taxon>
        <taxon>Diptera</taxon>
        <taxon>Brachycera</taxon>
        <taxon>Muscomorpha</taxon>
        <taxon>Oestroidea</taxon>
        <taxon>Calliphoridae</taxon>
        <taxon>Luciliinae</taxon>
        <taxon>Lucilia</taxon>
    </lineage>
</organism>
<dbReference type="STRING" id="7375.A0A0L0BQ33"/>
<evidence type="ECO:0000256" key="4">
    <source>
        <dbReference type="ARBA" id="ARBA00022989"/>
    </source>
</evidence>
<sequence length="471" mass="52583">KTKSNKKKPTHKQNMIEMFDVNNLNATATITNRIIENVNQSNNTNNDNLLLPSSYSPYTSSSASSAYATQENNNTDTTMLLTDLVVNATAAVVDYATQWLTTTIATTAANLTSSISNETTTTLFPSTDSILNYTIPSLSSSFGDSSSSSFTNFSNPANDNNIINTTTTTTTTSTMLSSASSSPFILNADLIGENTKLADDSNYYDDMHECHPENPNFNCSRSDYMLFILGPQTMPLFKSLSTTILYGGILITGLFGNVLVCIVIYKHSNMHTATNFYLFSLAVSDLIYLIFGLPMEVLLYWHQYPYYFGLPFCKARAYISEASTYVSVLTIVAFSAERYIAVCHPLYLYLQTGFKRALLIIAVLWLWSFLGAIPFCIYTEINYLNYPPDNSTIVESGFCGFDTPENIPIFEVSSLAFFIIPMLAIIYFYFSMGVKIYTRRTQKLGVQQGSMHKESRHLKSRKAVIRMLGKF</sequence>
<feature type="transmembrane region" description="Helical" evidence="10">
    <location>
        <begin position="357"/>
        <end position="381"/>
    </location>
</feature>
<evidence type="ECO:0000256" key="2">
    <source>
        <dbReference type="ARBA" id="ARBA00010663"/>
    </source>
</evidence>
<keyword evidence="8 9" id="KW-0807">Transducer</keyword>
<dbReference type="OrthoDB" id="5962705at2759"/>
<dbReference type="Proteomes" id="UP000037069">
    <property type="component" value="Unassembled WGS sequence"/>
</dbReference>
<keyword evidence="5 9" id="KW-0297">G-protein coupled receptor</keyword>
<evidence type="ECO:0000256" key="8">
    <source>
        <dbReference type="ARBA" id="ARBA00023224"/>
    </source>
</evidence>
<keyword evidence="4 10" id="KW-1133">Transmembrane helix</keyword>
<reference evidence="12 13" key="1">
    <citation type="journal article" date="2015" name="Nat. Commun.">
        <title>Lucilia cuprina genome unlocks parasitic fly biology to underpin future interventions.</title>
        <authorList>
            <person name="Anstead C.A."/>
            <person name="Korhonen P.K."/>
            <person name="Young N.D."/>
            <person name="Hall R.S."/>
            <person name="Jex A.R."/>
            <person name="Murali S.C."/>
            <person name="Hughes D.S."/>
            <person name="Lee S.F."/>
            <person name="Perry T."/>
            <person name="Stroehlein A.J."/>
            <person name="Ansell B.R."/>
            <person name="Breugelmans B."/>
            <person name="Hofmann A."/>
            <person name="Qu J."/>
            <person name="Dugan S."/>
            <person name="Lee S.L."/>
            <person name="Chao H."/>
            <person name="Dinh H."/>
            <person name="Han Y."/>
            <person name="Doddapaneni H.V."/>
            <person name="Worley K.C."/>
            <person name="Muzny D.M."/>
            <person name="Ioannidis P."/>
            <person name="Waterhouse R.M."/>
            <person name="Zdobnov E.M."/>
            <person name="James P.J."/>
            <person name="Bagnall N.H."/>
            <person name="Kotze A.C."/>
            <person name="Gibbs R.A."/>
            <person name="Richards S."/>
            <person name="Batterham P."/>
            <person name="Gasser R.B."/>
        </authorList>
    </citation>
    <scope>NUCLEOTIDE SEQUENCE [LARGE SCALE GENOMIC DNA]</scope>
    <source>
        <strain evidence="12 13">LS</strain>
        <tissue evidence="12">Full body</tissue>
    </source>
</reference>
<gene>
    <name evidence="12" type="ORF">FF38_09484</name>
</gene>
<comment type="subcellular location">
    <subcellularLocation>
        <location evidence="1">Membrane</location>
        <topology evidence="1">Multi-pass membrane protein</topology>
    </subcellularLocation>
</comment>
<feature type="transmembrane region" description="Helical" evidence="10">
    <location>
        <begin position="277"/>
        <end position="302"/>
    </location>
</feature>
<dbReference type="InterPro" id="IPR017452">
    <property type="entry name" value="GPCR_Rhodpsn_7TM"/>
</dbReference>
<accession>A0A0L0BQ33</accession>
<evidence type="ECO:0000256" key="3">
    <source>
        <dbReference type="ARBA" id="ARBA00022692"/>
    </source>
</evidence>
<dbReference type="PRINTS" id="PR00237">
    <property type="entry name" value="GPCRRHODOPSN"/>
</dbReference>
<dbReference type="SUPFAM" id="SSF81321">
    <property type="entry name" value="Family A G protein-coupled receptor-like"/>
    <property type="match status" value="1"/>
</dbReference>
<keyword evidence="7 9" id="KW-0675">Receptor</keyword>
<dbReference type="PANTHER" id="PTHR24243:SF107">
    <property type="entry name" value="NEUROPEPTIDES CAPA RECEPTOR"/>
    <property type="match status" value="1"/>
</dbReference>
<evidence type="ECO:0000259" key="11">
    <source>
        <dbReference type="PROSITE" id="PS50262"/>
    </source>
</evidence>
<dbReference type="EMBL" id="JRES01001551">
    <property type="protein sequence ID" value="KNC22088.1"/>
    <property type="molecule type" value="Genomic_DNA"/>
</dbReference>
<feature type="domain" description="G-protein coupled receptors family 1 profile" evidence="11">
    <location>
        <begin position="256"/>
        <end position="471"/>
    </location>
</feature>
<evidence type="ECO:0000256" key="6">
    <source>
        <dbReference type="ARBA" id="ARBA00023136"/>
    </source>
</evidence>
<dbReference type="PROSITE" id="PS00237">
    <property type="entry name" value="G_PROTEIN_RECEP_F1_1"/>
    <property type="match status" value="1"/>
</dbReference>
<feature type="transmembrane region" description="Helical" evidence="10">
    <location>
        <begin position="322"/>
        <end position="350"/>
    </location>
</feature>
<keyword evidence="13" id="KW-1185">Reference proteome</keyword>
<evidence type="ECO:0000256" key="10">
    <source>
        <dbReference type="SAM" id="Phobius"/>
    </source>
</evidence>
<dbReference type="PANTHER" id="PTHR24243">
    <property type="entry name" value="G-PROTEIN COUPLED RECEPTOR"/>
    <property type="match status" value="1"/>
</dbReference>
<evidence type="ECO:0000256" key="9">
    <source>
        <dbReference type="RuleBase" id="RU000688"/>
    </source>
</evidence>